<gene>
    <name evidence="8" type="ORF">R0135_06255</name>
</gene>
<organism evidence="8 9">
    <name type="scientific">Congregibacter variabilis</name>
    <dbReference type="NCBI Taxonomy" id="3081200"/>
    <lineage>
        <taxon>Bacteria</taxon>
        <taxon>Pseudomonadati</taxon>
        <taxon>Pseudomonadota</taxon>
        <taxon>Gammaproteobacteria</taxon>
        <taxon>Cellvibrionales</taxon>
        <taxon>Halieaceae</taxon>
        <taxon>Congregibacter</taxon>
    </lineage>
</organism>
<evidence type="ECO:0000313" key="9">
    <source>
        <dbReference type="Proteomes" id="UP001626537"/>
    </source>
</evidence>
<dbReference type="CDD" id="cd04739">
    <property type="entry name" value="DHOD_like"/>
    <property type="match status" value="1"/>
</dbReference>
<name>A0ABZ0I6H5_9GAMM</name>
<dbReference type="InterPro" id="IPR013785">
    <property type="entry name" value="Aldolase_TIM"/>
</dbReference>
<dbReference type="PANTHER" id="PTHR48109:SF3">
    <property type="entry name" value="SLL0744 PROTEIN"/>
    <property type="match status" value="1"/>
</dbReference>
<dbReference type="InterPro" id="IPR012135">
    <property type="entry name" value="Dihydroorotate_DH_1_2"/>
</dbReference>
<dbReference type="PIRSF" id="PIRSF000164">
    <property type="entry name" value="DHO_oxidase"/>
    <property type="match status" value="1"/>
</dbReference>
<keyword evidence="4" id="KW-0288">FMN</keyword>
<dbReference type="InterPro" id="IPR050074">
    <property type="entry name" value="DHO_dehydrogenase"/>
</dbReference>
<comment type="pathway">
    <text evidence="2">Pyrimidine metabolism; UMP biosynthesis via de novo pathway.</text>
</comment>
<accession>A0ABZ0I6H5</accession>
<evidence type="ECO:0000313" key="8">
    <source>
        <dbReference type="EMBL" id="WOJ94765.1"/>
    </source>
</evidence>
<evidence type="ECO:0000259" key="7">
    <source>
        <dbReference type="Pfam" id="PF01180"/>
    </source>
</evidence>
<protein>
    <submittedName>
        <fullName evidence="8">Dihydroorotate dehydrogenase-like protein</fullName>
    </submittedName>
</protein>
<sequence>MSDLSTEYLGLALKNPLVPSSSPLTGALDSAKRLEDAGAAAIVLPSLFEEAIIAEDNKLNRFLDEQAIGHAEADSFHPLPANYRTVEDAYLENLQALKNTLDIPVIASLNGTTAGGWLSHARALEEAGADALELNIYYVAGDPGETATNVEQRYLDVVAALAGYVQLPVAIKLSPQFTAPLDIIRKLEAQGTRGVSLFNRFYQPDIELETLEVVPKLELSTPAEALLRIRWAAMLFGHTNCDIALTGGFHCASDVLKGVLAGADIVHLCSVLLQDGPGALTEILQTMERWLELREYQSVAQLRGSMSCQRAPDPAAFERANYLQVLQNYSAPAGVRF</sequence>
<evidence type="ECO:0000256" key="6">
    <source>
        <dbReference type="ARBA" id="ARBA00023002"/>
    </source>
</evidence>
<keyword evidence="6" id="KW-0560">Oxidoreductase</keyword>
<evidence type="ECO:0000256" key="4">
    <source>
        <dbReference type="ARBA" id="ARBA00022643"/>
    </source>
</evidence>
<dbReference type="Gene3D" id="3.20.20.70">
    <property type="entry name" value="Aldolase class I"/>
    <property type="match status" value="1"/>
</dbReference>
<dbReference type="Pfam" id="PF01180">
    <property type="entry name" value="DHO_dh"/>
    <property type="match status" value="1"/>
</dbReference>
<dbReference type="PANTHER" id="PTHR48109">
    <property type="entry name" value="DIHYDROOROTATE DEHYDROGENASE (QUINONE), MITOCHONDRIAL-RELATED"/>
    <property type="match status" value="1"/>
</dbReference>
<dbReference type="EMBL" id="CP136864">
    <property type="protein sequence ID" value="WOJ94765.1"/>
    <property type="molecule type" value="Genomic_DNA"/>
</dbReference>
<feature type="domain" description="Dihydroorotate dehydrogenase catalytic" evidence="7">
    <location>
        <begin position="89"/>
        <end position="290"/>
    </location>
</feature>
<keyword evidence="9" id="KW-1185">Reference proteome</keyword>
<comment type="cofactor">
    <cofactor evidence="1">
        <name>FMN</name>
        <dbReference type="ChEBI" id="CHEBI:58210"/>
    </cofactor>
</comment>
<dbReference type="NCBIfam" id="NF005741">
    <property type="entry name" value="PRK07565.1"/>
    <property type="match status" value="1"/>
</dbReference>
<dbReference type="InterPro" id="IPR005720">
    <property type="entry name" value="Dihydroorotate_DH_cat"/>
</dbReference>
<dbReference type="Proteomes" id="UP001626537">
    <property type="component" value="Chromosome"/>
</dbReference>
<reference evidence="8 9" key="1">
    <citation type="submission" date="2023-10" db="EMBL/GenBank/DDBJ databases">
        <title>Two novel species belonging to the OM43/NOR5 clade.</title>
        <authorList>
            <person name="Park M."/>
        </authorList>
    </citation>
    <scope>NUCLEOTIDE SEQUENCE [LARGE SCALE GENOMIC DNA]</scope>
    <source>
        <strain evidence="8 9">IMCC43200</strain>
    </source>
</reference>
<evidence type="ECO:0000256" key="1">
    <source>
        <dbReference type="ARBA" id="ARBA00001917"/>
    </source>
</evidence>
<evidence type="ECO:0000256" key="2">
    <source>
        <dbReference type="ARBA" id="ARBA00004725"/>
    </source>
</evidence>
<dbReference type="SUPFAM" id="SSF51395">
    <property type="entry name" value="FMN-linked oxidoreductases"/>
    <property type="match status" value="1"/>
</dbReference>
<evidence type="ECO:0000256" key="5">
    <source>
        <dbReference type="ARBA" id="ARBA00022975"/>
    </source>
</evidence>
<evidence type="ECO:0000256" key="3">
    <source>
        <dbReference type="ARBA" id="ARBA00022630"/>
    </source>
</evidence>
<keyword evidence="5" id="KW-0665">Pyrimidine biosynthesis</keyword>
<proteinExistence type="predicted"/>
<keyword evidence="3" id="KW-0285">Flavoprotein</keyword>
<dbReference type="RefSeq" id="WP_407349398.1">
    <property type="nucleotide sequence ID" value="NZ_CP136864.1"/>
</dbReference>